<evidence type="ECO:0000313" key="3">
    <source>
        <dbReference type="Proteomes" id="UP000192721"/>
    </source>
</evidence>
<name>A0A1W0D6X5_9NEIS</name>
<comment type="caution">
    <text evidence="2">The sequence shown here is derived from an EMBL/GenBank/DDBJ whole genome shotgun (WGS) entry which is preliminary data.</text>
</comment>
<evidence type="ECO:0000256" key="1">
    <source>
        <dbReference type="ARBA" id="ARBA00007274"/>
    </source>
</evidence>
<comment type="similarity">
    <text evidence="1">Belongs to the transferase hexapeptide repeat family.</text>
</comment>
<dbReference type="CDD" id="cd04647">
    <property type="entry name" value="LbH_MAT_like"/>
    <property type="match status" value="1"/>
</dbReference>
<dbReference type="SUPFAM" id="SSF51161">
    <property type="entry name" value="Trimeric LpxA-like enzymes"/>
    <property type="match status" value="1"/>
</dbReference>
<dbReference type="Proteomes" id="UP000192721">
    <property type="component" value="Unassembled WGS sequence"/>
</dbReference>
<evidence type="ECO:0000313" key="2">
    <source>
        <dbReference type="EMBL" id="OQS42708.1"/>
    </source>
</evidence>
<dbReference type="Gene3D" id="2.160.10.10">
    <property type="entry name" value="Hexapeptide repeat proteins"/>
    <property type="match status" value="1"/>
</dbReference>
<dbReference type="InterPro" id="IPR001451">
    <property type="entry name" value="Hexapep"/>
</dbReference>
<dbReference type="EMBL" id="MUKV01000004">
    <property type="protein sequence ID" value="OQS42708.1"/>
    <property type="molecule type" value="Genomic_DNA"/>
</dbReference>
<dbReference type="InterPro" id="IPR050179">
    <property type="entry name" value="Trans_hexapeptide_repeat"/>
</dbReference>
<evidence type="ECO:0008006" key="4">
    <source>
        <dbReference type="Google" id="ProtNLM"/>
    </source>
</evidence>
<dbReference type="PANTHER" id="PTHR43300">
    <property type="entry name" value="ACETYLTRANSFERASE"/>
    <property type="match status" value="1"/>
</dbReference>
<accession>A0A1W0D6X5</accession>
<dbReference type="AlphaFoldDB" id="A0A1W0D6X5"/>
<protein>
    <recommendedName>
        <fullName evidence="4">Acyltransferase</fullName>
    </recommendedName>
</protein>
<organism evidence="2 3">
    <name type="scientific">Chromobacterium haemolyticum</name>
    <dbReference type="NCBI Taxonomy" id="394935"/>
    <lineage>
        <taxon>Bacteria</taxon>
        <taxon>Pseudomonadati</taxon>
        <taxon>Pseudomonadota</taxon>
        <taxon>Betaproteobacteria</taxon>
        <taxon>Neisseriales</taxon>
        <taxon>Chromobacteriaceae</taxon>
        <taxon>Chromobacterium</taxon>
    </lineage>
</organism>
<reference evidence="2 3" key="1">
    <citation type="submission" date="2017-02" db="EMBL/GenBank/DDBJ databases">
        <title>Chromobacterium haemolyticum H5244.</title>
        <authorList>
            <person name="Gulvik C.A."/>
        </authorList>
    </citation>
    <scope>NUCLEOTIDE SEQUENCE [LARGE SCALE GENOMIC DNA]</scope>
    <source>
        <strain evidence="2 3">H5244</strain>
    </source>
</reference>
<gene>
    <name evidence="2" type="ORF">B0T45_04895</name>
</gene>
<dbReference type="RefSeq" id="WP_043642094.1">
    <property type="nucleotide sequence ID" value="NZ_MUKV01000004.1"/>
</dbReference>
<dbReference type="InterPro" id="IPR011004">
    <property type="entry name" value="Trimer_LpxA-like_sf"/>
</dbReference>
<sequence length="163" mass="17598">MSKNSLISEVELDLQQAFTRLTSFRENRFHPLVWVNGEPVIGEGTFIGAFSEVNAKGCDVFIGPHCDIASFVSINCADSHQRCLGLSEEIERKSIRIGHHVFIGSHCLVKGGATIGDYCVIAAGTMVDGVEIPPYSLVSGNPMVVRAGYYLEKLLQAGVLGSL</sequence>
<dbReference type="PANTHER" id="PTHR43300:SF11">
    <property type="entry name" value="ACETYLTRANSFERASE RV3034C-RELATED"/>
    <property type="match status" value="1"/>
</dbReference>
<proteinExistence type="inferred from homology"/>
<dbReference type="Pfam" id="PF00132">
    <property type="entry name" value="Hexapep"/>
    <property type="match status" value="1"/>
</dbReference>